<proteinExistence type="predicted"/>
<dbReference type="EMBL" id="BDOQ01000007">
    <property type="protein sequence ID" value="GBG14435.1"/>
    <property type="molecule type" value="Genomic_DNA"/>
</dbReference>
<name>A0A2R5F8S4_9PROT</name>
<protein>
    <submittedName>
        <fullName evidence="1">Cyclopropane-fatty-acyl-phospholipid synthase</fullName>
    </submittedName>
</protein>
<gene>
    <name evidence="1" type="ORF">NMK_2034</name>
</gene>
<comment type="caution">
    <text evidence="1">The sequence shown here is derived from an EMBL/GenBank/DDBJ whole genome shotgun (WGS) entry which is preliminary data.</text>
</comment>
<organism evidence="1 2">
    <name type="scientific">Novimethylophilus kurashikiensis</name>
    <dbReference type="NCBI Taxonomy" id="1825523"/>
    <lineage>
        <taxon>Bacteria</taxon>
        <taxon>Pseudomonadati</taxon>
        <taxon>Pseudomonadota</taxon>
        <taxon>Betaproteobacteria</taxon>
        <taxon>Nitrosomonadales</taxon>
        <taxon>Methylophilaceae</taxon>
        <taxon>Novimethylophilus</taxon>
    </lineage>
</organism>
<dbReference type="OrthoDB" id="10014362at2"/>
<evidence type="ECO:0000313" key="2">
    <source>
        <dbReference type="Proteomes" id="UP000245081"/>
    </source>
</evidence>
<dbReference type="Proteomes" id="UP000245081">
    <property type="component" value="Unassembled WGS sequence"/>
</dbReference>
<reference evidence="1 2" key="1">
    <citation type="journal article" date="2018" name="Environ. Microbiol.">
        <title>Isolation and genomic characterization of Novimethylophilus kurashikiensis gen. nov. sp. nov., a new lanthanide-dependent methylotrophic species of Methylophilaceae.</title>
        <authorList>
            <person name="Lv H."/>
            <person name="Sahin N."/>
            <person name="Tani A."/>
        </authorList>
    </citation>
    <scope>NUCLEOTIDE SEQUENCE [LARGE SCALE GENOMIC DNA]</scope>
    <source>
        <strain evidence="1 2">La2-4</strain>
    </source>
</reference>
<keyword evidence="2" id="KW-1185">Reference proteome</keyword>
<evidence type="ECO:0000313" key="1">
    <source>
        <dbReference type="EMBL" id="GBG14435.1"/>
    </source>
</evidence>
<sequence length="280" mass="31390">MDKFLCWVDSAIKIGLELALHNAYGHPFNEIDEAWAGQGYRLCASAAENAVGGEQVEIHLSPNKQSLQVVLTYQERCESHVVGSFSVSEVVNATKLACRVVSGHLEYAEAIEVAKARGYSVSYQEPSGEVAGIYSCSLGVLPRVGPCSSELEAWRQVVERLALVKPGETVWRSSEFGRVTTTNVLLKDGELGAMTRKKRIEVRRLEDHYELFLLERRYLPGEYPRDTRQDRLPVYGHPWQFSSLDEARKAAHMDICDYEGSEMEELNYIAEFLKAEAAAL</sequence>
<dbReference type="RefSeq" id="WP_109015624.1">
    <property type="nucleotide sequence ID" value="NZ_BDOQ01000007.1"/>
</dbReference>
<accession>A0A2R5F8S4</accession>
<dbReference type="AlphaFoldDB" id="A0A2R5F8S4"/>